<dbReference type="Gene3D" id="3.40.462.20">
    <property type="match status" value="1"/>
</dbReference>
<dbReference type="InterPro" id="IPR012951">
    <property type="entry name" value="BBE"/>
</dbReference>
<dbReference type="PROSITE" id="PS00862">
    <property type="entry name" value="OX2_COVAL_FAD"/>
    <property type="match status" value="1"/>
</dbReference>
<evidence type="ECO:0000256" key="4">
    <source>
        <dbReference type="ARBA" id="ARBA00022827"/>
    </source>
</evidence>
<evidence type="ECO:0000313" key="9">
    <source>
        <dbReference type="Proteomes" id="UP000562352"/>
    </source>
</evidence>
<evidence type="ECO:0000256" key="5">
    <source>
        <dbReference type="ARBA" id="ARBA00023002"/>
    </source>
</evidence>
<dbReference type="PROSITE" id="PS51318">
    <property type="entry name" value="TAT"/>
    <property type="match status" value="1"/>
</dbReference>
<accession>A0A841D4P5</accession>
<reference evidence="8 9" key="1">
    <citation type="submission" date="2020-08" db="EMBL/GenBank/DDBJ databases">
        <title>Genomic Encyclopedia of Type Strains, Phase III (KMG-III): the genomes of soil and plant-associated and newly described type strains.</title>
        <authorList>
            <person name="Whitman W."/>
        </authorList>
    </citation>
    <scope>NUCLEOTIDE SEQUENCE [LARGE SCALE GENOMIC DNA]</scope>
    <source>
        <strain evidence="8 9">CECT 3303</strain>
    </source>
</reference>
<sequence length="501" mass="54085">MYRRRDLLRWGAAATAGLATTLIPGRASAAPPLRPSPVPPPVDEAAWRALGRALGPGADLYRPRANAYDRLAAPWNLRYADVLPAGIVACAGTADVQAALRWATAHDMPLAARSGGHNYAGYSTTTGLLISLRRIDGVQARGRRLLVGGGATNSDVHRARAGDLYFPGGRCPGVGVAGLTLGGGLGFNDRRWGLTCDRMVETEVVLADGSLVRAGERENADLWWACRGGAGGNFGINTSFVFDAVPVADQTATVFDLTVDPRHAVAAMDAVQEILQQDRAGRFDCRVGFSRSGTGPASITLLGQYLGAEEAARRLLAPLLALGPSRRFIEQRQFWSAQSYLMMRPERTAMTSHSLMPDRWLPARTVQAIAEAVTGWQPGGPGTGGYVTLFAMGGRVGDVGPGETAFAHRGATFVIDIGAEWAPATPQETVRRLRRQARAVYRRLRADLDTSSAYVNFPDPTLPDWARAYYGDNYRRLVRIKHRYDPEGVFRYGQSIGSPTR</sequence>
<feature type="domain" description="FAD-binding PCMH-type" evidence="7">
    <location>
        <begin position="80"/>
        <end position="247"/>
    </location>
</feature>
<evidence type="ECO:0000259" key="7">
    <source>
        <dbReference type="PROSITE" id="PS51387"/>
    </source>
</evidence>
<dbReference type="InterPro" id="IPR016164">
    <property type="entry name" value="FAD-linked_Oxase-like_C"/>
</dbReference>
<keyword evidence="5" id="KW-0560">Oxidoreductase</keyword>
<dbReference type="SUPFAM" id="SSF56176">
    <property type="entry name" value="FAD-binding/transporter-associated domain-like"/>
    <property type="match status" value="1"/>
</dbReference>
<keyword evidence="3" id="KW-0285">Flavoprotein</keyword>
<evidence type="ECO:0000256" key="3">
    <source>
        <dbReference type="ARBA" id="ARBA00022630"/>
    </source>
</evidence>
<evidence type="ECO:0000256" key="2">
    <source>
        <dbReference type="ARBA" id="ARBA00005466"/>
    </source>
</evidence>
<dbReference type="PROSITE" id="PS51387">
    <property type="entry name" value="FAD_PCMH"/>
    <property type="match status" value="1"/>
</dbReference>
<feature type="chain" id="PRO_5032747613" description="FAD-binding PCMH-type domain-containing protein" evidence="6">
    <location>
        <begin position="30"/>
        <end position="501"/>
    </location>
</feature>
<dbReference type="InterPro" id="IPR050416">
    <property type="entry name" value="FAD-linked_Oxidoreductase"/>
</dbReference>
<dbReference type="SUPFAM" id="SSF55103">
    <property type="entry name" value="FAD-linked oxidases, C-terminal domain"/>
    <property type="match status" value="1"/>
</dbReference>
<name>A0A841D4P5_PLAVE</name>
<comment type="cofactor">
    <cofactor evidence="1">
        <name>FAD</name>
        <dbReference type="ChEBI" id="CHEBI:57692"/>
    </cofactor>
</comment>
<dbReference type="PANTHER" id="PTHR42973">
    <property type="entry name" value="BINDING OXIDOREDUCTASE, PUTATIVE (AFU_ORTHOLOGUE AFUA_1G17690)-RELATED"/>
    <property type="match status" value="1"/>
</dbReference>
<evidence type="ECO:0000313" key="8">
    <source>
        <dbReference type="EMBL" id="MBB5963387.1"/>
    </source>
</evidence>
<protein>
    <recommendedName>
        <fullName evidence="7">FAD-binding PCMH-type domain-containing protein</fullName>
    </recommendedName>
</protein>
<evidence type="ECO:0000256" key="1">
    <source>
        <dbReference type="ARBA" id="ARBA00001974"/>
    </source>
</evidence>
<dbReference type="InterPro" id="IPR016169">
    <property type="entry name" value="FAD-bd_PCMH_sub2"/>
</dbReference>
<dbReference type="Pfam" id="PF08031">
    <property type="entry name" value="BBE"/>
    <property type="match status" value="1"/>
</dbReference>
<dbReference type="EMBL" id="JACHJJ010000007">
    <property type="protein sequence ID" value="MBB5963387.1"/>
    <property type="molecule type" value="Genomic_DNA"/>
</dbReference>
<dbReference type="InterPro" id="IPR006311">
    <property type="entry name" value="TAT_signal"/>
</dbReference>
<dbReference type="GO" id="GO:0016491">
    <property type="term" value="F:oxidoreductase activity"/>
    <property type="evidence" value="ECO:0007669"/>
    <property type="project" value="UniProtKB-KW"/>
</dbReference>
<dbReference type="InterPro" id="IPR006094">
    <property type="entry name" value="Oxid_FAD_bind_N"/>
</dbReference>
<keyword evidence="6" id="KW-0732">Signal</keyword>
<dbReference type="Proteomes" id="UP000562352">
    <property type="component" value="Unassembled WGS sequence"/>
</dbReference>
<proteinExistence type="inferred from homology"/>
<feature type="signal peptide" evidence="6">
    <location>
        <begin position="1"/>
        <end position="29"/>
    </location>
</feature>
<dbReference type="InterPro" id="IPR006093">
    <property type="entry name" value="Oxy_OxRdtase_FAD_BS"/>
</dbReference>
<keyword evidence="9" id="KW-1185">Reference proteome</keyword>
<gene>
    <name evidence="8" type="ORF">FHS22_002666</name>
</gene>
<dbReference type="Gene3D" id="3.30.465.10">
    <property type="match status" value="1"/>
</dbReference>
<dbReference type="AlphaFoldDB" id="A0A841D4P5"/>
<comment type="caution">
    <text evidence="8">The sequence shown here is derived from an EMBL/GenBank/DDBJ whole genome shotgun (WGS) entry which is preliminary data.</text>
</comment>
<dbReference type="Pfam" id="PF01565">
    <property type="entry name" value="FAD_binding_4"/>
    <property type="match status" value="1"/>
</dbReference>
<keyword evidence="4" id="KW-0274">FAD</keyword>
<dbReference type="RefSeq" id="WP_184941485.1">
    <property type="nucleotide sequence ID" value="NZ_BAAAWZ010000004.1"/>
</dbReference>
<dbReference type="PANTHER" id="PTHR42973:SF39">
    <property type="entry name" value="FAD-BINDING PCMH-TYPE DOMAIN-CONTAINING PROTEIN"/>
    <property type="match status" value="1"/>
</dbReference>
<comment type="similarity">
    <text evidence="2">Belongs to the oxygen-dependent FAD-linked oxidoreductase family.</text>
</comment>
<dbReference type="GO" id="GO:0071949">
    <property type="term" value="F:FAD binding"/>
    <property type="evidence" value="ECO:0007669"/>
    <property type="project" value="InterPro"/>
</dbReference>
<dbReference type="InterPro" id="IPR016166">
    <property type="entry name" value="FAD-bd_PCMH"/>
</dbReference>
<evidence type="ECO:0000256" key="6">
    <source>
        <dbReference type="SAM" id="SignalP"/>
    </source>
</evidence>
<organism evidence="8 9">
    <name type="scientific">Planomonospora venezuelensis</name>
    <dbReference type="NCBI Taxonomy" id="1999"/>
    <lineage>
        <taxon>Bacteria</taxon>
        <taxon>Bacillati</taxon>
        <taxon>Actinomycetota</taxon>
        <taxon>Actinomycetes</taxon>
        <taxon>Streptosporangiales</taxon>
        <taxon>Streptosporangiaceae</taxon>
        <taxon>Planomonospora</taxon>
    </lineage>
</organism>
<dbReference type="InterPro" id="IPR036318">
    <property type="entry name" value="FAD-bd_PCMH-like_sf"/>
</dbReference>